<dbReference type="RefSeq" id="WP_157588367.1">
    <property type="nucleotide sequence ID" value="NZ_WPIN01000012.1"/>
</dbReference>
<dbReference type="InterPro" id="IPR011010">
    <property type="entry name" value="DNA_brk_join_enz"/>
</dbReference>
<evidence type="ECO:0000259" key="5">
    <source>
        <dbReference type="PROSITE" id="PS51898"/>
    </source>
</evidence>
<keyword evidence="3" id="KW-0233">DNA recombination</keyword>
<dbReference type="EMBL" id="WPIN01000012">
    <property type="protein sequence ID" value="MVM33650.1"/>
    <property type="molecule type" value="Genomic_DNA"/>
</dbReference>
<dbReference type="PROSITE" id="PS51900">
    <property type="entry name" value="CB"/>
    <property type="match status" value="1"/>
</dbReference>
<dbReference type="InterPro" id="IPR013762">
    <property type="entry name" value="Integrase-like_cat_sf"/>
</dbReference>
<evidence type="ECO:0000259" key="6">
    <source>
        <dbReference type="PROSITE" id="PS51900"/>
    </source>
</evidence>
<dbReference type="InterPro" id="IPR044068">
    <property type="entry name" value="CB"/>
</dbReference>
<dbReference type="InterPro" id="IPR002104">
    <property type="entry name" value="Integrase_catalytic"/>
</dbReference>
<dbReference type="Proteomes" id="UP000436006">
    <property type="component" value="Unassembled WGS sequence"/>
</dbReference>
<keyword evidence="2 4" id="KW-0238">DNA-binding</keyword>
<evidence type="ECO:0000256" key="2">
    <source>
        <dbReference type="ARBA" id="ARBA00023125"/>
    </source>
</evidence>
<protein>
    <submittedName>
        <fullName evidence="7">Tyrosine-type recombinase/integrase</fullName>
    </submittedName>
</protein>
<keyword evidence="1" id="KW-0229">DNA integration</keyword>
<dbReference type="InterPro" id="IPR004107">
    <property type="entry name" value="Integrase_SAM-like_N"/>
</dbReference>
<gene>
    <name evidence="7" type="ORF">GO755_26665</name>
</gene>
<comment type="caution">
    <text evidence="7">The sequence shown here is derived from an EMBL/GenBank/DDBJ whole genome shotgun (WGS) entry which is preliminary data.</text>
</comment>
<evidence type="ECO:0000256" key="1">
    <source>
        <dbReference type="ARBA" id="ARBA00022908"/>
    </source>
</evidence>
<dbReference type="Gene3D" id="1.10.150.130">
    <property type="match status" value="1"/>
</dbReference>
<feature type="domain" description="Core-binding (CB)" evidence="6">
    <location>
        <begin position="100"/>
        <end position="185"/>
    </location>
</feature>
<name>A0A7K1SIL6_9BACT</name>
<dbReference type="Gene3D" id="1.10.443.10">
    <property type="entry name" value="Intergrase catalytic core"/>
    <property type="match status" value="1"/>
</dbReference>
<evidence type="ECO:0000256" key="4">
    <source>
        <dbReference type="PROSITE-ProRule" id="PRU01248"/>
    </source>
</evidence>
<organism evidence="7 8">
    <name type="scientific">Spirosoma arboris</name>
    <dbReference type="NCBI Taxonomy" id="2682092"/>
    <lineage>
        <taxon>Bacteria</taxon>
        <taxon>Pseudomonadati</taxon>
        <taxon>Bacteroidota</taxon>
        <taxon>Cytophagia</taxon>
        <taxon>Cytophagales</taxon>
        <taxon>Cytophagaceae</taxon>
        <taxon>Spirosoma</taxon>
    </lineage>
</organism>
<dbReference type="GO" id="GO:0006310">
    <property type="term" value="P:DNA recombination"/>
    <property type="evidence" value="ECO:0007669"/>
    <property type="project" value="UniProtKB-KW"/>
</dbReference>
<dbReference type="SUPFAM" id="SSF56349">
    <property type="entry name" value="DNA breaking-rejoining enzymes"/>
    <property type="match status" value="1"/>
</dbReference>
<dbReference type="GO" id="GO:0015074">
    <property type="term" value="P:DNA integration"/>
    <property type="evidence" value="ECO:0007669"/>
    <property type="project" value="UniProtKB-KW"/>
</dbReference>
<evidence type="ECO:0000313" key="7">
    <source>
        <dbReference type="EMBL" id="MVM33650.1"/>
    </source>
</evidence>
<sequence length="447" mass="50930">MTYNVELADKPGKSGLYHIMIRLHRKDHKPARIQLSTEIYKKYWNPEKKDLQWIRSTHLTAKTENSTIKKALDKIRETVEGYLEKEPYLSPKDCKLRYEASGSSTTYKELATKAVQRHDISQVTVSDTTHVLSGFLSIVGESVTIEQITPVLLQTYRQKLLEKGLKNSTINQYISSLRVIYEEVQQARGVSKREMLTTSPFLEIEKLNAKSANKGRLREKGLDALKEGRYTFYRPSVGNGKLMFVWEDWARWCWLASYFQAGMRVGDLLRSRYEWYELDDAGYPIRLRYQMQKNGRKISLKLSPDAIAHLKLVWKLGLSGGTYLLPFLDQAADYARYRTYDQVRAMPRAFAIALQKRIAARTGQLNRAIREVVVERGVEVIGGKLSNHSARHSVGDAAVRAMKAGKGVTIFDFQALFGHSSVKTSEIYRGELEDGSLDSAVDAVFGQ</sequence>
<dbReference type="GO" id="GO:0003677">
    <property type="term" value="F:DNA binding"/>
    <property type="evidence" value="ECO:0007669"/>
    <property type="project" value="UniProtKB-UniRule"/>
</dbReference>
<proteinExistence type="predicted"/>
<feature type="domain" description="Tyr recombinase" evidence="5">
    <location>
        <begin position="212"/>
        <end position="442"/>
    </location>
</feature>
<dbReference type="AlphaFoldDB" id="A0A7K1SIL6"/>
<dbReference type="InterPro" id="IPR050090">
    <property type="entry name" value="Tyrosine_recombinase_XerCD"/>
</dbReference>
<evidence type="ECO:0000313" key="8">
    <source>
        <dbReference type="Proteomes" id="UP000436006"/>
    </source>
</evidence>
<keyword evidence="8" id="KW-1185">Reference proteome</keyword>
<dbReference type="PANTHER" id="PTHR30349">
    <property type="entry name" value="PHAGE INTEGRASE-RELATED"/>
    <property type="match status" value="1"/>
</dbReference>
<dbReference type="PROSITE" id="PS51898">
    <property type="entry name" value="TYR_RECOMBINASE"/>
    <property type="match status" value="1"/>
</dbReference>
<accession>A0A7K1SIL6</accession>
<dbReference type="Pfam" id="PF02899">
    <property type="entry name" value="Phage_int_SAM_1"/>
    <property type="match status" value="1"/>
</dbReference>
<dbReference type="InterPro" id="IPR010998">
    <property type="entry name" value="Integrase_recombinase_N"/>
</dbReference>
<evidence type="ECO:0000256" key="3">
    <source>
        <dbReference type="ARBA" id="ARBA00023172"/>
    </source>
</evidence>
<reference evidence="7 8" key="1">
    <citation type="submission" date="2019-12" db="EMBL/GenBank/DDBJ databases">
        <title>Spirosoma sp. HMF4905 genome sequencing and assembly.</title>
        <authorList>
            <person name="Kang H."/>
            <person name="Cha I."/>
            <person name="Kim H."/>
            <person name="Joh K."/>
        </authorList>
    </citation>
    <scope>NUCLEOTIDE SEQUENCE [LARGE SCALE GENOMIC DNA]</scope>
    <source>
        <strain evidence="7 8">HMF4905</strain>
    </source>
</reference>